<sequence>MTFRKSRFNFFFIWSSLFLLITIIGFIPSFLLRPLFKETGIPSYFILHGALMLLWFLGFFHQNFLIAKGKLINHKKNGIGWFILAFLVALANFNVLIRMSGEVIDGKESYYGVVRTVKNTGRLILGNLYLNLSSAILILIGYIKRKNPNVHKRALFGACVFLLAPALDRFMRPFNLEEFHPALNFIIFLFLIPISLIIYDLIRYRRLYLISIIILLILIFIIPLITLGIEYQLDRSIIEFLGLR</sequence>
<feature type="transmembrane region" description="Helical" evidence="1">
    <location>
        <begin position="12"/>
        <end position="32"/>
    </location>
</feature>
<accession>A0ABT2G6W4</accession>
<evidence type="ECO:0000256" key="1">
    <source>
        <dbReference type="SAM" id="Phobius"/>
    </source>
</evidence>
<protein>
    <submittedName>
        <fullName evidence="2">Uncharacterized protein</fullName>
    </submittedName>
</protein>
<gene>
    <name evidence="2" type="ORF">NY014_11245</name>
</gene>
<feature type="transmembrane region" description="Helical" evidence="1">
    <location>
        <begin position="183"/>
        <end position="202"/>
    </location>
</feature>
<dbReference type="Proteomes" id="UP001206788">
    <property type="component" value="Unassembled WGS sequence"/>
</dbReference>
<feature type="transmembrane region" description="Helical" evidence="1">
    <location>
        <begin position="154"/>
        <end position="171"/>
    </location>
</feature>
<dbReference type="EMBL" id="JANWGH010000002">
    <property type="protein sequence ID" value="MCS5491010.1"/>
    <property type="molecule type" value="Genomic_DNA"/>
</dbReference>
<keyword evidence="1" id="KW-0812">Transmembrane</keyword>
<keyword evidence="3" id="KW-1185">Reference proteome</keyword>
<keyword evidence="1" id="KW-1133">Transmembrane helix</keyword>
<dbReference type="RefSeq" id="WP_259414680.1">
    <property type="nucleotide sequence ID" value="NZ_JANWGH010000002.1"/>
</dbReference>
<keyword evidence="1" id="KW-0472">Membrane</keyword>
<proteinExistence type="predicted"/>
<reference evidence="2 3" key="1">
    <citation type="submission" date="2022-08" db="EMBL/GenBank/DDBJ databases">
        <title>Algoriphagus sp. CAU 1643 isolated from mud.</title>
        <authorList>
            <person name="Kim W."/>
        </authorList>
    </citation>
    <scope>NUCLEOTIDE SEQUENCE [LARGE SCALE GENOMIC DNA]</scope>
    <source>
        <strain evidence="2 3">CAU 1643</strain>
    </source>
</reference>
<evidence type="ECO:0000313" key="2">
    <source>
        <dbReference type="EMBL" id="MCS5491010.1"/>
    </source>
</evidence>
<name>A0ABT2G6W4_9BACT</name>
<comment type="caution">
    <text evidence="2">The sequence shown here is derived from an EMBL/GenBank/DDBJ whole genome shotgun (WGS) entry which is preliminary data.</text>
</comment>
<feature type="transmembrane region" description="Helical" evidence="1">
    <location>
        <begin position="44"/>
        <end position="66"/>
    </location>
</feature>
<feature type="transmembrane region" description="Helical" evidence="1">
    <location>
        <begin position="78"/>
        <end position="97"/>
    </location>
</feature>
<evidence type="ECO:0000313" key="3">
    <source>
        <dbReference type="Proteomes" id="UP001206788"/>
    </source>
</evidence>
<feature type="transmembrane region" description="Helical" evidence="1">
    <location>
        <begin position="123"/>
        <end position="142"/>
    </location>
</feature>
<organism evidence="2 3">
    <name type="scientific">Algoriphagus limi</name>
    <dbReference type="NCBI Taxonomy" id="2975273"/>
    <lineage>
        <taxon>Bacteria</taxon>
        <taxon>Pseudomonadati</taxon>
        <taxon>Bacteroidota</taxon>
        <taxon>Cytophagia</taxon>
        <taxon>Cytophagales</taxon>
        <taxon>Cyclobacteriaceae</taxon>
        <taxon>Algoriphagus</taxon>
    </lineage>
</organism>
<feature type="transmembrane region" description="Helical" evidence="1">
    <location>
        <begin position="207"/>
        <end position="229"/>
    </location>
</feature>